<dbReference type="GO" id="GO:0072686">
    <property type="term" value="C:mitotic spindle"/>
    <property type="evidence" value="ECO:0007669"/>
    <property type="project" value="TreeGrafter"/>
</dbReference>
<feature type="non-terminal residue" evidence="4">
    <location>
        <position position="401"/>
    </location>
</feature>
<feature type="compositionally biased region" description="Acidic residues" evidence="2">
    <location>
        <begin position="62"/>
        <end position="80"/>
    </location>
</feature>
<sequence>MESAKRLGKAPASASGTPKKQKMQADSEVEDQDPAPKRLSLFDVIEKEDRIIKKRANKNDTDTDVQEAEADEDEDVDADVGTEKDIMFATSGSSEEGRYISKFVEKDHASDSGMDRTEKTNAGTNSVNTSSLASAWYDEGTELPDGVGDVFHFKHSSQPKLPTTKTISSMFQKKQLKKLTELLNDVKSQYPAGFDEYKQAAKLREQKSQKLISFLLEENKRLESKVVTLKDKVAVTKKEYKDLSRESARELSRWKSIAHGAKEREDELESEILTFKSKLVKHDGSAKEVESHETKLNFLELLTGVHCVDMKDEKSVLNFTIQQTGKVGSLYYRLIIDKSSPQDESQDVIYKPLWEEPHGYGAGWKQNLARVKEVLPEYLHSELSFPLNTLLMFYNKISVSL</sequence>
<evidence type="ECO:0000259" key="3">
    <source>
        <dbReference type="Pfam" id="PF12539"/>
    </source>
</evidence>
<dbReference type="GO" id="GO:0033551">
    <property type="term" value="C:monopolin complex"/>
    <property type="evidence" value="ECO:0007669"/>
    <property type="project" value="InterPro"/>
</dbReference>
<feature type="coiled-coil region" evidence="1">
    <location>
        <begin position="212"/>
        <end position="246"/>
    </location>
</feature>
<protein>
    <recommendedName>
        <fullName evidence="3">Monopolin complex subunit Csm1/Pcs1 C-terminal domain-containing protein</fullName>
    </recommendedName>
</protein>
<reference evidence="4 5" key="1">
    <citation type="journal article" date="2016" name="Proc. Natl. Acad. Sci. U.S.A.">
        <title>Comparative genomics of biotechnologically important yeasts.</title>
        <authorList>
            <person name="Riley R."/>
            <person name="Haridas S."/>
            <person name="Wolfe K.H."/>
            <person name="Lopes M.R."/>
            <person name="Hittinger C.T."/>
            <person name="Goeker M."/>
            <person name="Salamov A.A."/>
            <person name="Wisecaver J.H."/>
            <person name="Long T.M."/>
            <person name="Calvey C.H."/>
            <person name="Aerts A.L."/>
            <person name="Barry K.W."/>
            <person name="Choi C."/>
            <person name="Clum A."/>
            <person name="Coughlan A.Y."/>
            <person name="Deshpande S."/>
            <person name="Douglass A.P."/>
            <person name="Hanson S.J."/>
            <person name="Klenk H.-P."/>
            <person name="LaButti K.M."/>
            <person name="Lapidus A."/>
            <person name="Lindquist E.A."/>
            <person name="Lipzen A.M."/>
            <person name="Meier-Kolthoff J.P."/>
            <person name="Ohm R.A."/>
            <person name="Otillar R.P."/>
            <person name="Pangilinan J.L."/>
            <person name="Peng Y."/>
            <person name="Rokas A."/>
            <person name="Rosa C.A."/>
            <person name="Scheuner C."/>
            <person name="Sibirny A.A."/>
            <person name="Slot J.C."/>
            <person name="Stielow J.B."/>
            <person name="Sun H."/>
            <person name="Kurtzman C.P."/>
            <person name="Blackwell M."/>
            <person name="Grigoriev I.V."/>
            <person name="Jeffries T.W."/>
        </authorList>
    </citation>
    <scope>NUCLEOTIDE SEQUENCE [LARGE SCALE GENOMIC DNA]</scope>
    <source>
        <strain evidence="4 5">NRRL Y-2026</strain>
    </source>
</reference>
<dbReference type="Gene3D" id="3.90.1150.80">
    <property type="match status" value="1"/>
</dbReference>
<keyword evidence="5" id="KW-1185">Reference proteome</keyword>
<dbReference type="GO" id="GO:0034506">
    <property type="term" value="C:chromosome, centromeric core domain"/>
    <property type="evidence" value="ECO:0007669"/>
    <property type="project" value="TreeGrafter"/>
</dbReference>
<feature type="region of interest" description="Disordered" evidence="2">
    <location>
        <begin position="1"/>
        <end position="93"/>
    </location>
</feature>
<dbReference type="InterPro" id="IPR038608">
    <property type="entry name" value="Csm1/Pcs1_C_sf"/>
</dbReference>
<dbReference type="AlphaFoldDB" id="A0A1E3NRZ0"/>
<dbReference type="RefSeq" id="XP_019019988.1">
    <property type="nucleotide sequence ID" value="XM_019160357.1"/>
</dbReference>
<evidence type="ECO:0000313" key="4">
    <source>
        <dbReference type="EMBL" id="ODQ48875.1"/>
    </source>
</evidence>
<keyword evidence="1" id="KW-0175">Coiled coil</keyword>
<dbReference type="Pfam" id="PF12539">
    <property type="entry name" value="Csm1"/>
    <property type="match status" value="1"/>
</dbReference>
<dbReference type="STRING" id="763406.A0A1E3NRZ0"/>
<evidence type="ECO:0000313" key="5">
    <source>
        <dbReference type="Proteomes" id="UP000094455"/>
    </source>
</evidence>
<feature type="domain" description="Monopolin complex subunit Csm1/Pcs1 C-terminal" evidence="3">
    <location>
        <begin position="294"/>
        <end position="388"/>
    </location>
</feature>
<dbReference type="InterPro" id="IPR040349">
    <property type="entry name" value="Csm1/Pcs1"/>
</dbReference>
<dbReference type="GO" id="GO:0005730">
    <property type="term" value="C:nucleolus"/>
    <property type="evidence" value="ECO:0007669"/>
    <property type="project" value="TreeGrafter"/>
</dbReference>
<proteinExistence type="predicted"/>
<name>A0A1E3NRZ0_9ASCO</name>
<gene>
    <name evidence="4" type="ORF">PICMEDRAFT_14404</name>
</gene>
<evidence type="ECO:0000256" key="2">
    <source>
        <dbReference type="SAM" id="MobiDB-lite"/>
    </source>
</evidence>
<dbReference type="OrthoDB" id="2431049at2759"/>
<dbReference type="GeneID" id="30177044"/>
<dbReference type="PANTHER" id="PTHR28006">
    <property type="entry name" value="MONOPOLIN COMPLEX SUBUNIT CSM1"/>
    <property type="match status" value="1"/>
</dbReference>
<dbReference type="Proteomes" id="UP000094455">
    <property type="component" value="Unassembled WGS sequence"/>
</dbReference>
<feature type="compositionally biased region" description="Basic and acidic residues" evidence="2">
    <location>
        <begin position="44"/>
        <end position="61"/>
    </location>
</feature>
<dbReference type="GO" id="GO:0045144">
    <property type="term" value="P:meiotic sister chromatid segregation"/>
    <property type="evidence" value="ECO:0007669"/>
    <property type="project" value="TreeGrafter"/>
</dbReference>
<organism evidence="4 5">
    <name type="scientific">Pichia membranifaciens NRRL Y-2026</name>
    <dbReference type="NCBI Taxonomy" id="763406"/>
    <lineage>
        <taxon>Eukaryota</taxon>
        <taxon>Fungi</taxon>
        <taxon>Dikarya</taxon>
        <taxon>Ascomycota</taxon>
        <taxon>Saccharomycotina</taxon>
        <taxon>Pichiomycetes</taxon>
        <taxon>Pichiales</taxon>
        <taxon>Pichiaceae</taxon>
        <taxon>Pichia</taxon>
    </lineage>
</organism>
<dbReference type="InterPro" id="IPR020981">
    <property type="entry name" value="Csm1/Pcs1_C"/>
</dbReference>
<dbReference type="GO" id="GO:1990644">
    <property type="term" value="F:microtubule site clamp"/>
    <property type="evidence" value="ECO:0007669"/>
    <property type="project" value="TreeGrafter"/>
</dbReference>
<evidence type="ECO:0000256" key="1">
    <source>
        <dbReference type="SAM" id="Coils"/>
    </source>
</evidence>
<dbReference type="GO" id="GO:0051315">
    <property type="term" value="P:attachment of mitotic spindle microtubules to kinetochore"/>
    <property type="evidence" value="ECO:0007669"/>
    <property type="project" value="TreeGrafter"/>
</dbReference>
<accession>A0A1E3NRZ0</accession>
<dbReference type="PANTHER" id="PTHR28006:SF1">
    <property type="entry name" value="MONOPOLIN COMPLEX SUBUNIT CSM1"/>
    <property type="match status" value="1"/>
</dbReference>
<dbReference type="CDD" id="cd23787">
    <property type="entry name" value="RWD_CSM1"/>
    <property type="match status" value="1"/>
</dbReference>
<dbReference type="EMBL" id="KV454001">
    <property type="protein sequence ID" value="ODQ48875.1"/>
    <property type="molecule type" value="Genomic_DNA"/>
</dbReference>